<name>A0A395NJ40_TRIAR</name>
<dbReference type="OrthoDB" id="4886853at2759"/>
<evidence type="ECO:0000313" key="1">
    <source>
        <dbReference type="EMBL" id="RFU75901.1"/>
    </source>
</evidence>
<reference evidence="1 2" key="1">
    <citation type="journal article" date="2018" name="PLoS Pathog.">
        <title>Evolution of structural diversity of trichothecenes, a family of toxins produced by plant pathogenic and entomopathogenic fungi.</title>
        <authorList>
            <person name="Proctor R.H."/>
            <person name="McCormick S.P."/>
            <person name="Kim H.S."/>
            <person name="Cardoza R.E."/>
            <person name="Stanley A.M."/>
            <person name="Lindo L."/>
            <person name="Kelly A."/>
            <person name="Brown D.W."/>
            <person name="Lee T."/>
            <person name="Vaughan M.M."/>
            <person name="Alexander N.J."/>
            <person name="Busman M."/>
            <person name="Gutierrez S."/>
        </authorList>
    </citation>
    <scope>NUCLEOTIDE SEQUENCE [LARGE SCALE GENOMIC DNA]</scope>
    <source>
        <strain evidence="1 2">IBT 40837</strain>
    </source>
</reference>
<gene>
    <name evidence="1" type="ORF">TARUN_6363</name>
</gene>
<keyword evidence="2" id="KW-1185">Reference proteome</keyword>
<dbReference type="EMBL" id="PXOA01000403">
    <property type="protein sequence ID" value="RFU75901.1"/>
    <property type="molecule type" value="Genomic_DNA"/>
</dbReference>
<accession>A0A395NJ40</accession>
<comment type="caution">
    <text evidence="1">The sequence shown here is derived from an EMBL/GenBank/DDBJ whole genome shotgun (WGS) entry which is preliminary data.</text>
</comment>
<proteinExistence type="predicted"/>
<sequence length="134" mass="14613">MAQKTTEFGSFVGKVFHEVFFQPDDELSAKSFKEYFSPDFTANINGTPIPGDFFKDAIATARAKELFKVVQVQEIIASNNADKASGGSVAHHTVFSVIDKETGAEHQEGSLTVVTCALQDGKVVLTQLTEVQRK</sequence>
<dbReference type="Proteomes" id="UP000266272">
    <property type="component" value="Unassembled WGS sequence"/>
</dbReference>
<protein>
    <recommendedName>
        <fullName evidence="3">Nuclear transport factor 2 family protein</fullName>
    </recommendedName>
</protein>
<dbReference type="AlphaFoldDB" id="A0A395NJ40"/>
<evidence type="ECO:0008006" key="3">
    <source>
        <dbReference type="Google" id="ProtNLM"/>
    </source>
</evidence>
<organism evidence="1 2">
    <name type="scientific">Trichoderma arundinaceum</name>
    <dbReference type="NCBI Taxonomy" id="490622"/>
    <lineage>
        <taxon>Eukaryota</taxon>
        <taxon>Fungi</taxon>
        <taxon>Dikarya</taxon>
        <taxon>Ascomycota</taxon>
        <taxon>Pezizomycotina</taxon>
        <taxon>Sordariomycetes</taxon>
        <taxon>Hypocreomycetidae</taxon>
        <taxon>Hypocreales</taxon>
        <taxon>Hypocreaceae</taxon>
        <taxon>Trichoderma</taxon>
    </lineage>
</organism>
<evidence type="ECO:0000313" key="2">
    <source>
        <dbReference type="Proteomes" id="UP000266272"/>
    </source>
</evidence>